<dbReference type="PROSITE" id="PS50885">
    <property type="entry name" value="HAMP"/>
    <property type="match status" value="1"/>
</dbReference>
<dbReference type="GO" id="GO:0005886">
    <property type="term" value="C:plasma membrane"/>
    <property type="evidence" value="ECO:0007669"/>
    <property type="project" value="UniProtKB-SubCell"/>
</dbReference>
<evidence type="ECO:0000256" key="1">
    <source>
        <dbReference type="ARBA" id="ARBA00000085"/>
    </source>
</evidence>
<keyword evidence="10 12" id="KW-0472">Membrane</keyword>
<dbReference type="EMBL" id="FOFA01000010">
    <property type="protein sequence ID" value="SER21544.1"/>
    <property type="molecule type" value="Genomic_DNA"/>
</dbReference>
<evidence type="ECO:0000256" key="4">
    <source>
        <dbReference type="ARBA" id="ARBA00022553"/>
    </source>
</evidence>
<dbReference type="EC" id="2.7.13.3" evidence="3"/>
<dbReference type="PANTHER" id="PTHR45436">
    <property type="entry name" value="SENSOR HISTIDINE KINASE YKOH"/>
    <property type="match status" value="1"/>
</dbReference>
<dbReference type="SMART" id="SM00387">
    <property type="entry name" value="HATPase_c"/>
    <property type="match status" value="1"/>
</dbReference>
<comment type="catalytic activity">
    <reaction evidence="1">
        <text>ATP + protein L-histidine = ADP + protein N-phospho-L-histidine.</text>
        <dbReference type="EC" id="2.7.13.3"/>
    </reaction>
</comment>
<dbReference type="Pfam" id="PF00672">
    <property type="entry name" value="HAMP"/>
    <property type="match status" value="1"/>
</dbReference>
<feature type="domain" description="Histidine kinase" evidence="13">
    <location>
        <begin position="254"/>
        <end position="463"/>
    </location>
</feature>
<feature type="domain" description="HAMP" evidence="14">
    <location>
        <begin position="194"/>
        <end position="246"/>
    </location>
</feature>
<evidence type="ECO:0000256" key="9">
    <source>
        <dbReference type="ARBA" id="ARBA00023012"/>
    </source>
</evidence>
<dbReference type="Proteomes" id="UP000198504">
    <property type="component" value="Unassembled WGS sequence"/>
</dbReference>
<organism evidence="15 16">
    <name type="scientific">Microlunatus flavus</name>
    <dbReference type="NCBI Taxonomy" id="1036181"/>
    <lineage>
        <taxon>Bacteria</taxon>
        <taxon>Bacillati</taxon>
        <taxon>Actinomycetota</taxon>
        <taxon>Actinomycetes</taxon>
        <taxon>Propionibacteriales</taxon>
        <taxon>Propionibacteriaceae</taxon>
        <taxon>Microlunatus</taxon>
    </lineage>
</organism>
<dbReference type="Pfam" id="PF00512">
    <property type="entry name" value="HisKA"/>
    <property type="match status" value="1"/>
</dbReference>
<reference evidence="16" key="1">
    <citation type="submission" date="2016-10" db="EMBL/GenBank/DDBJ databases">
        <authorList>
            <person name="Varghese N."/>
            <person name="Submissions S."/>
        </authorList>
    </citation>
    <scope>NUCLEOTIDE SEQUENCE [LARGE SCALE GENOMIC DNA]</scope>
    <source>
        <strain evidence="16">CGMCC 4.6856</strain>
    </source>
</reference>
<dbReference type="STRING" id="1036181.SAMN05421756_11071"/>
<dbReference type="InterPro" id="IPR003661">
    <property type="entry name" value="HisK_dim/P_dom"/>
</dbReference>
<evidence type="ECO:0000313" key="16">
    <source>
        <dbReference type="Proteomes" id="UP000198504"/>
    </source>
</evidence>
<dbReference type="SMART" id="SM00304">
    <property type="entry name" value="HAMP"/>
    <property type="match status" value="1"/>
</dbReference>
<feature type="region of interest" description="Disordered" evidence="11">
    <location>
        <begin position="463"/>
        <end position="495"/>
    </location>
</feature>
<keyword evidence="6 12" id="KW-0812">Transmembrane</keyword>
<accession>A0A1H9MCZ5</accession>
<dbReference type="SUPFAM" id="SSF158472">
    <property type="entry name" value="HAMP domain-like"/>
    <property type="match status" value="1"/>
</dbReference>
<dbReference type="SUPFAM" id="SSF55874">
    <property type="entry name" value="ATPase domain of HSP90 chaperone/DNA topoisomerase II/histidine kinase"/>
    <property type="match status" value="1"/>
</dbReference>
<evidence type="ECO:0000256" key="7">
    <source>
        <dbReference type="ARBA" id="ARBA00022777"/>
    </source>
</evidence>
<name>A0A1H9MCZ5_9ACTN</name>
<evidence type="ECO:0000256" key="5">
    <source>
        <dbReference type="ARBA" id="ARBA00022679"/>
    </source>
</evidence>
<keyword evidence="16" id="KW-1185">Reference proteome</keyword>
<evidence type="ECO:0000259" key="14">
    <source>
        <dbReference type="PROSITE" id="PS50885"/>
    </source>
</evidence>
<protein>
    <recommendedName>
        <fullName evidence="3">histidine kinase</fullName>
        <ecNumber evidence="3">2.7.13.3</ecNumber>
    </recommendedName>
</protein>
<keyword evidence="9" id="KW-0902">Two-component regulatory system</keyword>
<evidence type="ECO:0000256" key="2">
    <source>
        <dbReference type="ARBA" id="ARBA00004236"/>
    </source>
</evidence>
<evidence type="ECO:0000259" key="13">
    <source>
        <dbReference type="PROSITE" id="PS50109"/>
    </source>
</evidence>
<dbReference type="SMART" id="SM00388">
    <property type="entry name" value="HisKA"/>
    <property type="match status" value="1"/>
</dbReference>
<gene>
    <name evidence="15" type="ORF">SAMN05421756_11071</name>
</gene>
<keyword evidence="5" id="KW-0808">Transferase</keyword>
<evidence type="ECO:0000256" key="8">
    <source>
        <dbReference type="ARBA" id="ARBA00022989"/>
    </source>
</evidence>
<proteinExistence type="predicted"/>
<feature type="compositionally biased region" description="Pro residues" evidence="11">
    <location>
        <begin position="468"/>
        <end position="478"/>
    </location>
</feature>
<dbReference type="PRINTS" id="PR00344">
    <property type="entry name" value="BCTRLSENSOR"/>
</dbReference>
<evidence type="ECO:0000256" key="12">
    <source>
        <dbReference type="SAM" id="Phobius"/>
    </source>
</evidence>
<evidence type="ECO:0000256" key="10">
    <source>
        <dbReference type="ARBA" id="ARBA00023136"/>
    </source>
</evidence>
<dbReference type="SUPFAM" id="SSF47384">
    <property type="entry name" value="Homodimeric domain of signal transducing histidine kinase"/>
    <property type="match status" value="1"/>
</dbReference>
<dbReference type="Gene3D" id="3.30.565.10">
    <property type="entry name" value="Histidine kinase-like ATPase, C-terminal domain"/>
    <property type="match status" value="1"/>
</dbReference>
<dbReference type="Pfam" id="PF02518">
    <property type="entry name" value="HATPase_c"/>
    <property type="match status" value="1"/>
</dbReference>
<feature type="transmembrane region" description="Helical" evidence="12">
    <location>
        <begin position="166"/>
        <end position="189"/>
    </location>
</feature>
<dbReference type="PROSITE" id="PS50109">
    <property type="entry name" value="HIS_KIN"/>
    <property type="match status" value="1"/>
</dbReference>
<dbReference type="InterPro" id="IPR050428">
    <property type="entry name" value="TCS_sensor_his_kinase"/>
</dbReference>
<evidence type="ECO:0000256" key="6">
    <source>
        <dbReference type="ARBA" id="ARBA00022692"/>
    </source>
</evidence>
<feature type="transmembrane region" description="Helical" evidence="12">
    <location>
        <begin position="24"/>
        <end position="43"/>
    </location>
</feature>
<dbReference type="OrthoDB" id="9786919at2"/>
<dbReference type="RefSeq" id="WP_091185378.1">
    <property type="nucleotide sequence ID" value="NZ_FOFA01000010.1"/>
</dbReference>
<comment type="subcellular location">
    <subcellularLocation>
        <location evidence="2">Cell membrane</location>
    </subcellularLocation>
</comment>
<keyword evidence="7 15" id="KW-0418">Kinase</keyword>
<dbReference type="Gene3D" id="6.10.340.10">
    <property type="match status" value="1"/>
</dbReference>
<dbReference type="GO" id="GO:0000155">
    <property type="term" value="F:phosphorelay sensor kinase activity"/>
    <property type="evidence" value="ECO:0007669"/>
    <property type="project" value="InterPro"/>
</dbReference>
<dbReference type="CDD" id="cd00082">
    <property type="entry name" value="HisKA"/>
    <property type="match status" value="1"/>
</dbReference>
<keyword evidence="4" id="KW-0597">Phosphoprotein</keyword>
<evidence type="ECO:0000256" key="11">
    <source>
        <dbReference type="SAM" id="MobiDB-lite"/>
    </source>
</evidence>
<dbReference type="Gene3D" id="1.10.287.130">
    <property type="match status" value="1"/>
</dbReference>
<dbReference type="InterPro" id="IPR036890">
    <property type="entry name" value="HATPase_C_sf"/>
</dbReference>
<evidence type="ECO:0000313" key="15">
    <source>
        <dbReference type="EMBL" id="SER21544.1"/>
    </source>
</evidence>
<dbReference type="AlphaFoldDB" id="A0A1H9MCZ5"/>
<dbReference type="InterPro" id="IPR004358">
    <property type="entry name" value="Sig_transdc_His_kin-like_C"/>
</dbReference>
<sequence>MSRPTAPDVGRPSGPSLQRRVGRFTLLIVTLAVLFTGLAGYLATRIAAYDRIDGVLARATTAAVAAIGPSPTWEQVDRFVSADRDLDDDLMVGALRADGEAVRAPGSEAILVDGRDLAVAAGQLGELTRQARTPDGRPYRVLVVPLGGPSQAALVIGRPLAGSQQILGALALALAACGLAAVVTAGLAARRLARAGVAPVRELTSEVERRAASDDLTPVEVVRDDEIGRLSVAFNHLLDTIKVSRVRQARFVADAGHELRTPLTSMRTNIELLLADTQRAMLPPDDRLTIMRDVRTQLIEFSSLVSDLIGLTREDRTAAELYEVDLTAVLEETVDRISMRVPGFGWDVSLDPTYLQGDADLLGRALDNVLDNAVKFSPPGGTITVSLHDGEVRVADQGRGVVQEERAFVFDRFFRSEASRATPGTGLGLSITESVVRQHGGTVIVTDAPGGGALFVLRFPLTTSRPVPRQPPPPPPPVSGDARRPRPITAGGAEA</sequence>
<dbReference type="InterPro" id="IPR003594">
    <property type="entry name" value="HATPase_dom"/>
</dbReference>
<dbReference type="InterPro" id="IPR003660">
    <property type="entry name" value="HAMP_dom"/>
</dbReference>
<evidence type="ECO:0000256" key="3">
    <source>
        <dbReference type="ARBA" id="ARBA00012438"/>
    </source>
</evidence>
<keyword evidence="8 12" id="KW-1133">Transmembrane helix</keyword>
<dbReference type="InterPro" id="IPR005467">
    <property type="entry name" value="His_kinase_dom"/>
</dbReference>
<dbReference type="CDD" id="cd00075">
    <property type="entry name" value="HATPase"/>
    <property type="match status" value="1"/>
</dbReference>
<dbReference type="PANTHER" id="PTHR45436:SF5">
    <property type="entry name" value="SENSOR HISTIDINE KINASE TRCS"/>
    <property type="match status" value="1"/>
</dbReference>
<dbReference type="InterPro" id="IPR036097">
    <property type="entry name" value="HisK_dim/P_sf"/>
</dbReference>
<dbReference type="CDD" id="cd06225">
    <property type="entry name" value="HAMP"/>
    <property type="match status" value="1"/>
</dbReference>